<dbReference type="Proteomes" id="UP001164539">
    <property type="component" value="Chromosome 3"/>
</dbReference>
<sequence length="95" mass="10605">MQETEGRKCANEIKKEFKISDQAKMSSGCRAGKSSWPELVGINGEAAAKIIMTENPRVKASTLDERSFVTDDFRCDRVRVFVNNQGIVTRVPRIG</sequence>
<gene>
    <name evidence="1" type="ORF">OWV82_006084</name>
</gene>
<evidence type="ECO:0000313" key="1">
    <source>
        <dbReference type="EMBL" id="KAJ4722616.1"/>
    </source>
</evidence>
<name>A0ACC1YFL8_MELAZ</name>
<accession>A0ACC1YFL8</accession>
<dbReference type="EMBL" id="CM051396">
    <property type="protein sequence ID" value="KAJ4722616.1"/>
    <property type="molecule type" value="Genomic_DNA"/>
</dbReference>
<evidence type="ECO:0000313" key="2">
    <source>
        <dbReference type="Proteomes" id="UP001164539"/>
    </source>
</evidence>
<reference evidence="1 2" key="1">
    <citation type="journal article" date="2023" name="Science">
        <title>Complex scaffold remodeling in plant triterpene biosynthesis.</title>
        <authorList>
            <person name="De La Pena R."/>
            <person name="Hodgson H."/>
            <person name="Liu J.C."/>
            <person name="Stephenson M.J."/>
            <person name="Martin A.C."/>
            <person name="Owen C."/>
            <person name="Harkess A."/>
            <person name="Leebens-Mack J."/>
            <person name="Jimenez L.E."/>
            <person name="Osbourn A."/>
            <person name="Sattely E.S."/>
        </authorList>
    </citation>
    <scope>NUCLEOTIDE SEQUENCE [LARGE SCALE GENOMIC DNA]</scope>
    <source>
        <strain evidence="2">cv. JPN11</strain>
        <tissue evidence="1">Leaf</tissue>
    </source>
</reference>
<proteinExistence type="predicted"/>
<comment type="caution">
    <text evidence="1">The sequence shown here is derived from an EMBL/GenBank/DDBJ whole genome shotgun (WGS) entry which is preliminary data.</text>
</comment>
<keyword evidence="2" id="KW-1185">Reference proteome</keyword>
<organism evidence="1 2">
    <name type="scientific">Melia azedarach</name>
    <name type="common">Chinaberry tree</name>
    <dbReference type="NCBI Taxonomy" id="155640"/>
    <lineage>
        <taxon>Eukaryota</taxon>
        <taxon>Viridiplantae</taxon>
        <taxon>Streptophyta</taxon>
        <taxon>Embryophyta</taxon>
        <taxon>Tracheophyta</taxon>
        <taxon>Spermatophyta</taxon>
        <taxon>Magnoliopsida</taxon>
        <taxon>eudicotyledons</taxon>
        <taxon>Gunneridae</taxon>
        <taxon>Pentapetalae</taxon>
        <taxon>rosids</taxon>
        <taxon>malvids</taxon>
        <taxon>Sapindales</taxon>
        <taxon>Meliaceae</taxon>
        <taxon>Melia</taxon>
    </lineage>
</organism>
<protein>
    <submittedName>
        <fullName evidence="1">Protein inhibitor-like</fullName>
    </submittedName>
</protein>